<dbReference type="PANTHER" id="PTHR34272">
    <property type="entry name" value="EXPRESSED PROTEIN"/>
    <property type="match status" value="1"/>
</dbReference>
<feature type="region of interest" description="Disordered" evidence="1">
    <location>
        <begin position="73"/>
        <end position="124"/>
    </location>
</feature>
<organism evidence="3 4">
    <name type="scientific">Trapa natans</name>
    <name type="common">Water chestnut</name>
    <dbReference type="NCBI Taxonomy" id="22666"/>
    <lineage>
        <taxon>Eukaryota</taxon>
        <taxon>Viridiplantae</taxon>
        <taxon>Streptophyta</taxon>
        <taxon>Embryophyta</taxon>
        <taxon>Tracheophyta</taxon>
        <taxon>Spermatophyta</taxon>
        <taxon>Magnoliopsida</taxon>
        <taxon>eudicotyledons</taxon>
        <taxon>Gunneridae</taxon>
        <taxon>Pentapetalae</taxon>
        <taxon>rosids</taxon>
        <taxon>malvids</taxon>
        <taxon>Myrtales</taxon>
        <taxon>Lythraceae</taxon>
        <taxon>Trapa</taxon>
    </lineage>
</organism>
<name>A0AAN7MCX2_TRANT</name>
<feature type="compositionally biased region" description="Pro residues" evidence="1">
    <location>
        <begin position="79"/>
        <end position="96"/>
    </location>
</feature>
<dbReference type="EMBL" id="JAXQNO010000003">
    <property type="protein sequence ID" value="KAK4801236.1"/>
    <property type="molecule type" value="Genomic_DNA"/>
</dbReference>
<gene>
    <name evidence="3" type="ORF">SAY86_021723</name>
</gene>
<evidence type="ECO:0000259" key="2">
    <source>
        <dbReference type="Pfam" id="PF23324"/>
    </source>
</evidence>
<evidence type="ECO:0000313" key="4">
    <source>
        <dbReference type="Proteomes" id="UP001346149"/>
    </source>
</evidence>
<keyword evidence="4" id="KW-1185">Reference proteome</keyword>
<evidence type="ECO:0000256" key="1">
    <source>
        <dbReference type="SAM" id="MobiDB-lite"/>
    </source>
</evidence>
<proteinExistence type="predicted"/>
<dbReference type="AlphaFoldDB" id="A0AAN7MCX2"/>
<dbReference type="InterPro" id="IPR055513">
    <property type="entry name" value="DUF7086"/>
</dbReference>
<feature type="domain" description="DUF7086" evidence="2">
    <location>
        <begin position="153"/>
        <end position="284"/>
    </location>
</feature>
<evidence type="ECO:0000313" key="3">
    <source>
        <dbReference type="EMBL" id="KAK4801236.1"/>
    </source>
</evidence>
<sequence>MDNNMKSALPDPSLVALAFPLNLPFIIGQSWPQSPHPTTVLFAPGEEVGFLMSRASATPSSWPVLFQEMARPQYDDPPAQMPLPPPPPHPLPPTPRPRGGGAPTLGRPPMRVRRKRGRVSGSCGSLNWKGKAKTITPPYPWATDRRAVIHRYSYLISNGLTKITGEMHCRRCEKKFEMEYDLKEKFALLGDYIAQNLPTMHHRASVEWMYPAVPDCPYCQQANCVRPVFTKKKAVNWLFLLLGQLLGFCKLSELRYFCKHTSSHRTGAKDRILYSTYLGLCKQLDPSGPFSM</sequence>
<protein>
    <recommendedName>
        <fullName evidence="2">DUF7086 domain-containing protein</fullName>
    </recommendedName>
</protein>
<dbReference type="Pfam" id="PF23324">
    <property type="entry name" value="DUF7086"/>
    <property type="match status" value="1"/>
</dbReference>
<accession>A0AAN7MCX2</accession>
<reference evidence="3 4" key="1">
    <citation type="journal article" date="2023" name="Hortic Res">
        <title>Pangenome of water caltrop reveals structural variations and asymmetric subgenome divergence after allopolyploidization.</title>
        <authorList>
            <person name="Zhang X."/>
            <person name="Chen Y."/>
            <person name="Wang L."/>
            <person name="Yuan Y."/>
            <person name="Fang M."/>
            <person name="Shi L."/>
            <person name="Lu R."/>
            <person name="Comes H.P."/>
            <person name="Ma Y."/>
            <person name="Chen Y."/>
            <person name="Huang G."/>
            <person name="Zhou Y."/>
            <person name="Zheng Z."/>
            <person name="Qiu Y."/>
        </authorList>
    </citation>
    <scope>NUCLEOTIDE SEQUENCE [LARGE SCALE GENOMIC DNA]</scope>
    <source>
        <strain evidence="3">F231</strain>
    </source>
</reference>
<dbReference type="Proteomes" id="UP001346149">
    <property type="component" value="Unassembled WGS sequence"/>
</dbReference>
<comment type="caution">
    <text evidence="3">The sequence shown here is derived from an EMBL/GenBank/DDBJ whole genome shotgun (WGS) entry which is preliminary data.</text>
</comment>
<dbReference type="PANTHER" id="PTHR34272:SF1">
    <property type="entry name" value="EXPRESSED PROTEIN"/>
    <property type="match status" value="1"/>
</dbReference>